<organism evidence="2">
    <name type="scientific">Fusarium odoratissimum (strain NRRL 54006)</name>
    <dbReference type="NCBI Taxonomy" id="1089451"/>
    <lineage>
        <taxon>Eukaryota</taxon>
        <taxon>Fungi</taxon>
        <taxon>Dikarya</taxon>
        <taxon>Ascomycota</taxon>
        <taxon>Pezizomycotina</taxon>
        <taxon>Sordariomycetes</taxon>
        <taxon>Hypocreomycetidae</taxon>
        <taxon>Hypocreales</taxon>
        <taxon>Nectriaceae</taxon>
        <taxon>Fusarium</taxon>
        <taxon>Fusarium oxysporum species complex</taxon>
        <taxon>Fusarium oxysporum f. sp. cubense (strain race 4)</taxon>
    </lineage>
</organism>
<accession>X0ILK5</accession>
<feature type="compositionally biased region" description="Polar residues" evidence="1">
    <location>
        <begin position="7"/>
        <end position="36"/>
    </location>
</feature>
<dbReference type="AlphaFoldDB" id="X0ILK5"/>
<gene>
    <name evidence="2" type="ORF">FOIG_16973</name>
</gene>
<dbReference type="Proteomes" id="UP000030685">
    <property type="component" value="Unassembled WGS sequence"/>
</dbReference>
<dbReference type="GeneID" id="42042148"/>
<feature type="region of interest" description="Disordered" evidence="1">
    <location>
        <begin position="1"/>
        <end position="36"/>
    </location>
</feature>
<protein>
    <submittedName>
        <fullName evidence="2">Uncharacterized protein</fullName>
    </submittedName>
</protein>
<dbReference type="EMBL" id="KK036448">
    <property type="protein sequence ID" value="EXL89742.1"/>
    <property type="molecule type" value="Genomic_DNA"/>
</dbReference>
<reference evidence="2" key="2">
    <citation type="submission" date="2014-03" db="EMBL/GenBank/DDBJ databases">
        <title>The Genome Annotation of Fusarium oxysporum II5.</title>
        <authorList>
            <consortium name="The Broad Institute Genomics Platform"/>
            <person name="Ma L.-J."/>
            <person name="Corby-Kistler H."/>
            <person name="Broz K."/>
            <person name="Gale L.R."/>
            <person name="Jonkers W."/>
            <person name="O'Donnell K."/>
            <person name="Ploetz R."/>
            <person name="Steinberg C."/>
            <person name="Schwartz D.C."/>
            <person name="VanEtten H."/>
            <person name="Zhou S."/>
            <person name="Young S.K."/>
            <person name="Zeng Q."/>
            <person name="Gargeya S."/>
            <person name="Fitzgerald M."/>
            <person name="Abouelleil A."/>
            <person name="Alvarado L."/>
            <person name="Chapman S.B."/>
            <person name="Gainer-Dewar J."/>
            <person name="Goldberg J."/>
            <person name="Griggs A."/>
            <person name="Gujja S."/>
            <person name="Hansen M."/>
            <person name="Howarth C."/>
            <person name="Imamovic A."/>
            <person name="Ireland A."/>
            <person name="Larimer J."/>
            <person name="McCowan C."/>
            <person name="Murphy C."/>
            <person name="Pearson M."/>
            <person name="Poon T.W."/>
            <person name="Priest M."/>
            <person name="Roberts A."/>
            <person name="Saif S."/>
            <person name="Shea T."/>
            <person name="Sykes S."/>
            <person name="Wortman J."/>
            <person name="Nusbaum C."/>
            <person name="Birren B."/>
        </authorList>
    </citation>
    <scope>NUCLEOTIDE SEQUENCE</scope>
    <source>
        <strain evidence="2">54006</strain>
    </source>
</reference>
<proteinExistence type="predicted"/>
<dbReference type="RefSeq" id="XP_031051832.1">
    <property type="nucleotide sequence ID" value="XM_031218454.1"/>
</dbReference>
<dbReference type="VEuPathDB" id="FungiDB:FOIG_16973"/>
<name>X0ILK5_FUSO5</name>
<sequence>MWMSLSARRSSAQLVPTTLRSTGPTRRSTILSITPV</sequence>
<reference evidence="2" key="1">
    <citation type="submission" date="2011-11" db="EMBL/GenBank/DDBJ databases">
        <title>The Genome Sequence of Fusarium oxysporum II5.</title>
        <authorList>
            <consortium name="The Broad Institute Genome Sequencing Platform"/>
            <person name="Ma L.-J."/>
            <person name="Gale L.R."/>
            <person name="Schwartz D.C."/>
            <person name="Zhou S."/>
            <person name="Corby-Kistler H."/>
            <person name="Young S.K."/>
            <person name="Zeng Q."/>
            <person name="Gargeya S."/>
            <person name="Fitzgerald M."/>
            <person name="Haas B."/>
            <person name="Abouelleil A."/>
            <person name="Alvarado L."/>
            <person name="Arachchi H.M."/>
            <person name="Berlin A."/>
            <person name="Brown A."/>
            <person name="Chapman S.B."/>
            <person name="Chen Z."/>
            <person name="Dunbar C."/>
            <person name="Freedman E."/>
            <person name="Gearin G."/>
            <person name="Goldberg J."/>
            <person name="Griggs A."/>
            <person name="Gujja S."/>
            <person name="Heiman D."/>
            <person name="Howarth C."/>
            <person name="Larson L."/>
            <person name="Lui A."/>
            <person name="MacDonald P.J.P."/>
            <person name="Montmayeur A."/>
            <person name="Murphy C."/>
            <person name="Neiman D."/>
            <person name="Pearson M."/>
            <person name="Priest M."/>
            <person name="Roberts A."/>
            <person name="Saif S."/>
            <person name="Shea T."/>
            <person name="Shenoy N."/>
            <person name="Sisk P."/>
            <person name="Stolte C."/>
            <person name="Sykes S."/>
            <person name="Wortman J."/>
            <person name="Nusbaum C."/>
            <person name="Birren B."/>
        </authorList>
    </citation>
    <scope>NUCLEOTIDE SEQUENCE [LARGE SCALE GENOMIC DNA]</scope>
    <source>
        <strain evidence="2">54006</strain>
    </source>
</reference>
<evidence type="ECO:0000256" key="1">
    <source>
        <dbReference type="SAM" id="MobiDB-lite"/>
    </source>
</evidence>
<evidence type="ECO:0000313" key="2">
    <source>
        <dbReference type="EMBL" id="EXL89742.1"/>
    </source>
</evidence>
<dbReference type="HOGENOM" id="CLU_3359736_0_0_1"/>